<proteinExistence type="predicted"/>
<reference evidence="1 2" key="1">
    <citation type="journal article" date="2021" name="Elife">
        <title>Chloroplast acquisition without the gene transfer in kleptoplastic sea slugs, Plakobranchus ocellatus.</title>
        <authorList>
            <person name="Maeda T."/>
            <person name="Takahashi S."/>
            <person name="Yoshida T."/>
            <person name="Shimamura S."/>
            <person name="Takaki Y."/>
            <person name="Nagai Y."/>
            <person name="Toyoda A."/>
            <person name="Suzuki Y."/>
            <person name="Arimoto A."/>
            <person name="Ishii H."/>
            <person name="Satoh N."/>
            <person name="Nishiyama T."/>
            <person name="Hasebe M."/>
            <person name="Maruyama T."/>
            <person name="Minagawa J."/>
            <person name="Obokata J."/>
            <person name="Shigenobu S."/>
        </authorList>
    </citation>
    <scope>NUCLEOTIDE SEQUENCE [LARGE SCALE GENOMIC DNA]</scope>
</reference>
<dbReference type="EMBL" id="BLXT01001235">
    <property type="protein sequence ID" value="GFN83789.1"/>
    <property type="molecule type" value="Genomic_DNA"/>
</dbReference>
<keyword evidence="1" id="KW-0548">Nucleotidyltransferase</keyword>
<dbReference type="AlphaFoldDB" id="A0AAV3YM43"/>
<sequence>MKSQENVFKDPFQLARQVFQQLRSGTLMALKEKLGAHILIQNERMTLRYRGFVWPSAPGVRFGNKPPTLEAVNSVIKKARGKSSPDPNGVPCLLYKRCPNVLKWLHKILRSVSNNLMISEQWMIAEGVNIPKEQNN</sequence>
<keyword evidence="1" id="KW-0695">RNA-directed DNA polymerase</keyword>
<gene>
    <name evidence="1" type="ORF">PoB_001029500</name>
</gene>
<comment type="caution">
    <text evidence="1">The sequence shown here is derived from an EMBL/GenBank/DDBJ whole genome shotgun (WGS) entry which is preliminary data.</text>
</comment>
<organism evidence="1 2">
    <name type="scientific">Plakobranchus ocellatus</name>
    <dbReference type="NCBI Taxonomy" id="259542"/>
    <lineage>
        <taxon>Eukaryota</taxon>
        <taxon>Metazoa</taxon>
        <taxon>Spiralia</taxon>
        <taxon>Lophotrochozoa</taxon>
        <taxon>Mollusca</taxon>
        <taxon>Gastropoda</taxon>
        <taxon>Heterobranchia</taxon>
        <taxon>Euthyneura</taxon>
        <taxon>Panpulmonata</taxon>
        <taxon>Sacoglossa</taxon>
        <taxon>Placobranchoidea</taxon>
        <taxon>Plakobranchidae</taxon>
        <taxon>Plakobranchus</taxon>
    </lineage>
</organism>
<accession>A0AAV3YM43</accession>
<name>A0AAV3YM43_9GAST</name>
<keyword evidence="2" id="KW-1185">Reference proteome</keyword>
<evidence type="ECO:0000313" key="2">
    <source>
        <dbReference type="Proteomes" id="UP000735302"/>
    </source>
</evidence>
<evidence type="ECO:0000313" key="1">
    <source>
        <dbReference type="EMBL" id="GFN83789.1"/>
    </source>
</evidence>
<protein>
    <submittedName>
        <fullName evidence="1">Reverse transcriptase</fullName>
    </submittedName>
</protein>
<keyword evidence="1" id="KW-0808">Transferase</keyword>
<dbReference type="GO" id="GO:0003964">
    <property type="term" value="F:RNA-directed DNA polymerase activity"/>
    <property type="evidence" value="ECO:0007669"/>
    <property type="project" value="UniProtKB-KW"/>
</dbReference>
<dbReference type="Proteomes" id="UP000735302">
    <property type="component" value="Unassembled WGS sequence"/>
</dbReference>